<dbReference type="AlphaFoldDB" id="A0A9X1STK3"/>
<evidence type="ECO:0000256" key="4">
    <source>
        <dbReference type="RuleBase" id="RU003719"/>
    </source>
</evidence>
<evidence type="ECO:0000313" key="8">
    <source>
        <dbReference type="Proteomes" id="UP001138997"/>
    </source>
</evidence>
<dbReference type="RefSeq" id="WP_231441751.1">
    <property type="nucleotide sequence ID" value="NZ_JAJOMB010000006.1"/>
</dbReference>
<dbReference type="Pfam" id="PF00389">
    <property type="entry name" value="2-Hacid_dh"/>
    <property type="match status" value="1"/>
</dbReference>
<keyword evidence="8" id="KW-1185">Reference proteome</keyword>
<dbReference type="SUPFAM" id="SSF52283">
    <property type="entry name" value="Formate/glycerate dehydrogenase catalytic domain-like"/>
    <property type="match status" value="1"/>
</dbReference>
<accession>A0A9X1STK3</accession>
<evidence type="ECO:0000259" key="5">
    <source>
        <dbReference type="Pfam" id="PF00389"/>
    </source>
</evidence>
<evidence type="ECO:0000256" key="1">
    <source>
        <dbReference type="ARBA" id="ARBA00005854"/>
    </source>
</evidence>
<evidence type="ECO:0000259" key="6">
    <source>
        <dbReference type="Pfam" id="PF02826"/>
    </source>
</evidence>
<evidence type="ECO:0000256" key="3">
    <source>
        <dbReference type="ARBA" id="ARBA00023027"/>
    </source>
</evidence>
<gene>
    <name evidence="7" type="ORF">LR394_13870</name>
</gene>
<dbReference type="GO" id="GO:0005829">
    <property type="term" value="C:cytosol"/>
    <property type="evidence" value="ECO:0007669"/>
    <property type="project" value="TreeGrafter"/>
</dbReference>
<organism evidence="7 8">
    <name type="scientific">Kineosporia babensis</name>
    <dbReference type="NCBI Taxonomy" id="499548"/>
    <lineage>
        <taxon>Bacteria</taxon>
        <taxon>Bacillati</taxon>
        <taxon>Actinomycetota</taxon>
        <taxon>Actinomycetes</taxon>
        <taxon>Kineosporiales</taxon>
        <taxon>Kineosporiaceae</taxon>
        <taxon>Kineosporia</taxon>
    </lineage>
</organism>
<comment type="similarity">
    <text evidence="1 4">Belongs to the D-isomer specific 2-hydroxyacid dehydrogenase family.</text>
</comment>
<dbReference type="PANTHER" id="PTHR10996:SF178">
    <property type="entry name" value="2-HYDROXYACID DEHYDROGENASE YGL185C-RELATED"/>
    <property type="match status" value="1"/>
</dbReference>
<comment type="caution">
    <text evidence="7">The sequence shown here is derived from an EMBL/GenBank/DDBJ whole genome shotgun (WGS) entry which is preliminary data.</text>
</comment>
<dbReference type="SUPFAM" id="SSF51735">
    <property type="entry name" value="NAD(P)-binding Rossmann-fold domains"/>
    <property type="match status" value="1"/>
</dbReference>
<dbReference type="InterPro" id="IPR036291">
    <property type="entry name" value="NAD(P)-bd_dom_sf"/>
</dbReference>
<dbReference type="GO" id="GO:0030267">
    <property type="term" value="F:glyoxylate reductase (NADPH) activity"/>
    <property type="evidence" value="ECO:0007669"/>
    <property type="project" value="TreeGrafter"/>
</dbReference>
<dbReference type="Gene3D" id="3.40.50.720">
    <property type="entry name" value="NAD(P)-binding Rossmann-like Domain"/>
    <property type="match status" value="2"/>
</dbReference>
<dbReference type="InterPro" id="IPR006139">
    <property type="entry name" value="D-isomer_2_OHA_DH_cat_dom"/>
</dbReference>
<dbReference type="Proteomes" id="UP001138997">
    <property type="component" value="Unassembled WGS sequence"/>
</dbReference>
<proteinExistence type="inferred from homology"/>
<feature type="domain" description="D-isomer specific 2-hydroxyacid dehydrogenase NAD-binding" evidence="6">
    <location>
        <begin position="151"/>
        <end position="296"/>
    </location>
</feature>
<reference evidence="7" key="1">
    <citation type="submission" date="2021-11" db="EMBL/GenBank/DDBJ databases">
        <title>Streptomyces corallinus and Kineosporia corallina sp. nov., two new coral-derived marine actinobacteria.</title>
        <authorList>
            <person name="Buangrab K."/>
            <person name="Sutthacheep M."/>
            <person name="Yeemin T."/>
            <person name="Harunari E."/>
            <person name="Igarashi Y."/>
            <person name="Sripreechasak P."/>
            <person name="Kanchanasin P."/>
            <person name="Tanasupawat S."/>
            <person name="Phongsopitanun W."/>
        </authorList>
    </citation>
    <scope>NUCLEOTIDE SEQUENCE</scope>
    <source>
        <strain evidence="7">JCM 31032</strain>
    </source>
</reference>
<dbReference type="GO" id="GO:0051287">
    <property type="term" value="F:NAD binding"/>
    <property type="evidence" value="ECO:0007669"/>
    <property type="project" value="InterPro"/>
</dbReference>
<sequence>MRPRTLLVMDHEAASSQFGPSEQERLQELADLVSAEPITAFDSPGARSALAAADVLITSWGAPTLTAEHLQAAPQLRAIIHAAGSVRDLLGHHVWQRGIAVSAAADINAVPVAEFTLAAVIMAGKQAWTLSSRARIEGPLAWPDIRGREDLSNYGRVVGVLGFSRIGRRVVEMLGLLQTSAVLVTDPFADPHAVAAAGAELVPLPELLSRSDILTLHAPALENTRHIIGAPELALMPDSATLINTARGTLVDHEALTRECAAGRLHAVLDVTDPEPLPTGHPLLSLPNVMITPHLAGSLGSEVRRMSAHAITELERFALGKDFLTPVTAAELEWIA</sequence>
<keyword evidence="3" id="KW-0520">NAD</keyword>
<keyword evidence="2 4" id="KW-0560">Oxidoreductase</keyword>
<dbReference type="InterPro" id="IPR006140">
    <property type="entry name" value="D-isomer_DH_NAD-bd"/>
</dbReference>
<dbReference type="InterPro" id="IPR050223">
    <property type="entry name" value="D-isomer_2-hydroxyacid_DH"/>
</dbReference>
<name>A0A9X1STK3_9ACTN</name>
<dbReference type="PANTHER" id="PTHR10996">
    <property type="entry name" value="2-HYDROXYACID DEHYDROGENASE-RELATED"/>
    <property type="match status" value="1"/>
</dbReference>
<dbReference type="InterPro" id="IPR029753">
    <property type="entry name" value="D-isomer_DH_CS"/>
</dbReference>
<evidence type="ECO:0000256" key="2">
    <source>
        <dbReference type="ARBA" id="ARBA00023002"/>
    </source>
</evidence>
<feature type="domain" description="D-isomer specific 2-hydroxyacid dehydrogenase catalytic" evidence="5">
    <location>
        <begin position="40"/>
        <end position="322"/>
    </location>
</feature>
<dbReference type="CDD" id="cd12167">
    <property type="entry name" value="2-Hacid_dh_8"/>
    <property type="match status" value="1"/>
</dbReference>
<dbReference type="Pfam" id="PF02826">
    <property type="entry name" value="2-Hacid_dh_C"/>
    <property type="match status" value="1"/>
</dbReference>
<dbReference type="GO" id="GO:0016618">
    <property type="term" value="F:hydroxypyruvate reductase [NAD(P)H] activity"/>
    <property type="evidence" value="ECO:0007669"/>
    <property type="project" value="TreeGrafter"/>
</dbReference>
<protein>
    <submittedName>
        <fullName evidence="7">Hydroxyacid dehydrogenase</fullName>
    </submittedName>
</protein>
<dbReference type="EMBL" id="JAJOMB010000006">
    <property type="protein sequence ID" value="MCD5311994.1"/>
    <property type="molecule type" value="Genomic_DNA"/>
</dbReference>
<dbReference type="PROSITE" id="PS00670">
    <property type="entry name" value="D_2_HYDROXYACID_DH_2"/>
    <property type="match status" value="1"/>
</dbReference>
<evidence type="ECO:0000313" key="7">
    <source>
        <dbReference type="EMBL" id="MCD5311994.1"/>
    </source>
</evidence>